<dbReference type="PANTHER" id="PTHR46383">
    <property type="entry name" value="ASPARTATE AMINOTRANSFERASE"/>
    <property type="match status" value="1"/>
</dbReference>
<keyword evidence="4 7" id="KW-0808">Transferase</keyword>
<evidence type="ECO:0000256" key="4">
    <source>
        <dbReference type="ARBA" id="ARBA00022679"/>
    </source>
</evidence>
<organism evidence="7 8">
    <name type="scientific">Mycena maculata</name>
    <dbReference type="NCBI Taxonomy" id="230809"/>
    <lineage>
        <taxon>Eukaryota</taxon>
        <taxon>Fungi</taxon>
        <taxon>Dikarya</taxon>
        <taxon>Basidiomycota</taxon>
        <taxon>Agaricomycotina</taxon>
        <taxon>Agaricomycetes</taxon>
        <taxon>Agaricomycetidae</taxon>
        <taxon>Agaricales</taxon>
        <taxon>Marasmiineae</taxon>
        <taxon>Mycenaceae</taxon>
        <taxon>Mycena</taxon>
    </lineage>
</organism>
<dbReference type="GO" id="GO:0006520">
    <property type="term" value="P:amino acid metabolic process"/>
    <property type="evidence" value="ECO:0007669"/>
    <property type="project" value="InterPro"/>
</dbReference>
<dbReference type="PANTHER" id="PTHR46383:SF1">
    <property type="entry name" value="ASPARTATE AMINOTRANSFERASE"/>
    <property type="match status" value="1"/>
</dbReference>
<keyword evidence="8" id="KW-1185">Reference proteome</keyword>
<feature type="domain" description="Aminotransferase class I/classII large" evidence="6">
    <location>
        <begin position="41"/>
        <end position="393"/>
    </location>
</feature>
<reference evidence="7" key="1">
    <citation type="submission" date="2023-03" db="EMBL/GenBank/DDBJ databases">
        <title>Massive genome expansion in bonnet fungi (Mycena s.s.) driven by repeated elements and novel gene families across ecological guilds.</title>
        <authorList>
            <consortium name="Lawrence Berkeley National Laboratory"/>
            <person name="Harder C.B."/>
            <person name="Miyauchi S."/>
            <person name="Viragh M."/>
            <person name="Kuo A."/>
            <person name="Thoen E."/>
            <person name="Andreopoulos B."/>
            <person name="Lu D."/>
            <person name="Skrede I."/>
            <person name="Drula E."/>
            <person name="Henrissat B."/>
            <person name="Morin E."/>
            <person name="Kohler A."/>
            <person name="Barry K."/>
            <person name="LaButti K."/>
            <person name="Morin E."/>
            <person name="Salamov A."/>
            <person name="Lipzen A."/>
            <person name="Mereny Z."/>
            <person name="Hegedus B."/>
            <person name="Baldrian P."/>
            <person name="Stursova M."/>
            <person name="Weitz H."/>
            <person name="Taylor A."/>
            <person name="Grigoriev I.V."/>
            <person name="Nagy L.G."/>
            <person name="Martin F."/>
            <person name="Kauserud H."/>
        </authorList>
    </citation>
    <scope>NUCLEOTIDE SEQUENCE</scope>
    <source>
        <strain evidence="7">CBHHK188m</strain>
    </source>
</reference>
<evidence type="ECO:0000259" key="6">
    <source>
        <dbReference type="Pfam" id="PF00155"/>
    </source>
</evidence>
<evidence type="ECO:0000256" key="1">
    <source>
        <dbReference type="ARBA" id="ARBA00001933"/>
    </source>
</evidence>
<dbReference type="PROSITE" id="PS00105">
    <property type="entry name" value="AA_TRANSFER_CLASS_1"/>
    <property type="match status" value="1"/>
</dbReference>
<dbReference type="NCBIfam" id="NF005732">
    <property type="entry name" value="PRK07550.1"/>
    <property type="match status" value="1"/>
</dbReference>
<dbReference type="GO" id="GO:0030170">
    <property type="term" value="F:pyridoxal phosphate binding"/>
    <property type="evidence" value="ECO:0007669"/>
    <property type="project" value="InterPro"/>
</dbReference>
<evidence type="ECO:0000313" key="7">
    <source>
        <dbReference type="EMBL" id="KAJ7784952.1"/>
    </source>
</evidence>
<dbReference type="SUPFAM" id="SSF53383">
    <property type="entry name" value="PLP-dependent transferases"/>
    <property type="match status" value="1"/>
</dbReference>
<gene>
    <name evidence="7" type="ORF">DFH07DRAFT_1913</name>
</gene>
<name>A0AAD7P2G8_9AGAR</name>
<evidence type="ECO:0000256" key="3">
    <source>
        <dbReference type="ARBA" id="ARBA00022576"/>
    </source>
</evidence>
<evidence type="ECO:0000256" key="2">
    <source>
        <dbReference type="ARBA" id="ARBA00007441"/>
    </source>
</evidence>
<protein>
    <submittedName>
        <fullName evidence="7">Pyridoxal phosphate-dependent transferase</fullName>
    </submittedName>
</protein>
<dbReference type="Pfam" id="PF00155">
    <property type="entry name" value="Aminotran_1_2"/>
    <property type="match status" value="1"/>
</dbReference>
<dbReference type="EMBL" id="JARJLG010000001">
    <property type="protein sequence ID" value="KAJ7784952.1"/>
    <property type="molecule type" value="Genomic_DNA"/>
</dbReference>
<dbReference type="Gene3D" id="3.40.640.10">
    <property type="entry name" value="Type I PLP-dependent aspartate aminotransferase-like (Major domain)"/>
    <property type="match status" value="1"/>
</dbReference>
<comment type="similarity">
    <text evidence="2">Belongs to the class-I pyridoxal-phosphate-dependent aminotransferase family.</text>
</comment>
<dbReference type="Proteomes" id="UP001215280">
    <property type="component" value="Unassembled WGS sequence"/>
</dbReference>
<keyword evidence="3" id="KW-0032">Aminotransferase</keyword>
<dbReference type="CDD" id="cd00609">
    <property type="entry name" value="AAT_like"/>
    <property type="match status" value="1"/>
</dbReference>
<proteinExistence type="inferred from homology"/>
<dbReference type="GO" id="GO:0008483">
    <property type="term" value="F:transaminase activity"/>
    <property type="evidence" value="ECO:0007669"/>
    <property type="project" value="UniProtKB-KW"/>
</dbReference>
<comment type="cofactor">
    <cofactor evidence="1">
        <name>pyridoxal 5'-phosphate</name>
        <dbReference type="ChEBI" id="CHEBI:597326"/>
    </cofactor>
</comment>
<evidence type="ECO:0000256" key="5">
    <source>
        <dbReference type="ARBA" id="ARBA00022898"/>
    </source>
</evidence>
<comment type="caution">
    <text evidence="7">The sequence shown here is derived from an EMBL/GenBank/DDBJ whole genome shotgun (WGS) entry which is preliminary data.</text>
</comment>
<dbReference type="InterPro" id="IPR004839">
    <property type="entry name" value="Aminotransferase_I/II_large"/>
</dbReference>
<accession>A0AAD7P2G8</accession>
<dbReference type="InterPro" id="IPR015424">
    <property type="entry name" value="PyrdxlP-dep_Trfase"/>
</dbReference>
<evidence type="ECO:0000313" key="8">
    <source>
        <dbReference type="Proteomes" id="UP001215280"/>
    </source>
</evidence>
<dbReference type="InterPro" id="IPR015421">
    <property type="entry name" value="PyrdxlP-dep_Trfase_major"/>
</dbReference>
<dbReference type="InterPro" id="IPR050596">
    <property type="entry name" value="AspAT/PAT-like"/>
</dbReference>
<dbReference type="InterPro" id="IPR004838">
    <property type="entry name" value="NHTrfase_class1_PyrdxlP-BS"/>
</dbReference>
<keyword evidence="5" id="KW-0663">Pyridoxal phosphate</keyword>
<dbReference type="AlphaFoldDB" id="A0AAD7P2G8"/>
<sequence>MTSLSFKLSRGVLGTTTPPIPLAYTWAGKYASAHGPLLDMSQGVPGEPPQKSLQDALALASSSVEGFRYCPSEGELTLRQAMADEMRVVYGEDTDVSAGDMSLTSGCNLAFVATIMTLADAGDEVILPMPWYFNHQMTLSMLNITTVPLKTRPEDGFTPSVSECAALITPKTRAIVLVTPNNPTGAIYPPALLADFAQLAHDRGLALIIDETYRDFITPARAPHALFAHSAPAWRPYLIHLFSFSKSYAVPGHRLGLVVAAPAFQTALGMVLDSLQICPPRPIQLALAPLLASLRPGLRDTALGLQARRALFQSCLPQGWEVGSIGAYFAFVRHPFAGRGSKEVCERLAGEMGVVLLPAAFFCDADALREDRWIRFSVANCGEQGIRSVCKRLGECAAVFGWE</sequence>